<accession>A0A1G6G0Y2</accession>
<dbReference type="EMBL" id="FMYE01000002">
    <property type="protein sequence ID" value="SDB75561.1"/>
    <property type="molecule type" value="Genomic_DNA"/>
</dbReference>
<dbReference type="InterPro" id="IPR013728">
    <property type="entry name" value="BT_3987-like_N"/>
</dbReference>
<dbReference type="PROSITE" id="PS51257">
    <property type="entry name" value="PROKAR_LIPOPROTEIN"/>
    <property type="match status" value="1"/>
</dbReference>
<dbReference type="AlphaFoldDB" id="A0A1G6G0Y2"/>
<evidence type="ECO:0000259" key="2">
    <source>
        <dbReference type="Pfam" id="PF08522"/>
    </source>
</evidence>
<name>A0A1G6G0Y2_BACOV</name>
<feature type="chain" id="PRO_5010248717" description="BT-3987-like N-terminal domain-containing protein" evidence="1">
    <location>
        <begin position="21"/>
        <end position="543"/>
    </location>
</feature>
<proteinExistence type="predicted"/>
<evidence type="ECO:0000256" key="1">
    <source>
        <dbReference type="SAM" id="SignalP"/>
    </source>
</evidence>
<feature type="domain" description="BT-3987-like N-terminal" evidence="2">
    <location>
        <begin position="52"/>
        <end position="140"/>
    </location>
</feature>
<organism evidence="3 4">
    <name type="scientific">Bacteroides ovatus</name>
    <dbReference type="NCBI Taxonomy" id="28116"/>
    <lineage>
        <taxon>Bacteria</taxon>
        <taxon>Pseudomonadati</taxon>
        <taxon>Bacteroidota</taxon>
        <taxon>Bacteroidia</taxon>
        <taxon>Bacteroidales</taxon>
        <taxon>Bacteroidaceae</taxon>
        <taxon>Bacteroides</taxon>
    </lineage>
</organism>
<gene>
    <name evidence="3" type="ORF">SAMN05192581_1002185</name>
</gene>
<protein>
    <recommendedName>
        <fullName evidence="2">BT-3987-like N-terminal domain-containing protein</fullName>
    </recommendedName>
</protein>
<dbReference type="RefSeq" id="WP_074556621.1">
    <property type="nucleotide sequence ID" value="NZ_FMYE01000002.1"/>
</dbReference>
<dbReference type="Gene3D" id="2.160.20.110">
    <property type="match status" value="1"/>
</dbReference>
<feature type="signal peptide" evidence="1">
    <location>
        <begin position="1"/>
        <end position="20"/>
    </location>
</feature>
<keyword evidence="1" id="KW-0732">Signal</keyword>
<dbReference type="Proteomes" id="UP000183670">
    <property type="component" value="Unassembled WGS sequence"/>
</dbReference>
<dbReference type="Pfam" id="PF08522">
    <property type="entry name" value="BT_3987-like_N"/>
    <property type="match status" value="1"/>
</dbReference>
<dbReference type="Gene3D" id="2.60.40.1740">
    <property type="entry name" value="hypothetical protein (bacova_03559)"/>
    <property type="match status" value="1"/>
</dbReference>
<evidence type="ECO:0000313" key="4">
    <source>
        <dbReference type="Proteomes" id="UP000183670"/>
    </source>
</evidence>
<sequence>MKRYIPIVASLMVFSLISCGEVMDLTQPEKAEVTYSNITLSLYQTGKYDLYLDEPEYQYNIMVEKSHCEKEAKAELAVVDAKEFGEEYHLLPVEYYDLDGSNFNFKGDDVLRMVNLRFHDLGTLDGSKKYVLGLKLVSDDLAVNQEKSTMTFFLQQKQGEIDNPYTVATTNDLITLGEKLKDGKTIYAKIENDIDLQGVDWQPIETSVSKQLVLDGGGHTIRNLKVNTSSSVNQGFFGLLVGKCSNINFENAQITANQKLTGVLAGHVGNASAAGVVENVRVSGTINLTSGTGPTAWENGQAGGICGRIQGAESKIYQCSSEMSINATWSAGGICGEAKGGATITQCYFVGDIITKSCVGGIVSRMFQGTVTHCYSSGVAKSYPNVTPPNPGAGIAGLVEPSPTALISHCYSECEIAAQNQVGGILGLANKGTGVTVTRCVAWNSSLYSNGAPKSGRVCGRFDKNEANNCYANPNMECRFSANTPAIVDEVVPNYSATVNGADRYNGLSTIPTLMAAVKALQWDESIWDLSGEKPRLVWELAQ</sequence>
<reference evidence="3 4" key="1">
    <citation type="submission" date="2016-10" db="EMBL/GenBank/DDBJ databases">
        <authorList>
            <person name="de Groot N.N."/>
        </authorList>
    </citation>
    <scope>NUCLEOTIDE SEQUENCE [LARGE SCALE GENOMIC DNA]</scope>
    <source>
        <strain evidence="3 4">NLAE-zl-C500</strain>
    </source>
</reference>
<evidence type="ECO:0000313" key="3">
    <source>
        <dbReference type="EMBL" id="SDB75561.1"/>
    </source>
</evidence>